<evidence type="ECO:0000256" key="4">
    <source>
        <dbReference type="ARBA" id="ARBA00023136"/>
    </source>
</evidence>
<feature type="transmembrane region" description="Helical" evidence="5">
    <location>
        <begin position="119"/>
        <end position="142"/>
    </location>
</feature>
<feature type="transmembrane region" description="Helical" evidence="5">
    <location>
        <begin position="27"/>
        <end position="45"/>
    </location>
</feature>
<keyword evidence="2 5" id="KW-0812">Transmembrane</keyword>
<dbReference type="PANTHER" id="PTHR37422">
    <property type="entry name" value="TEICHURONIC ACID BIOSYNTHESIS PROTEIN TUAE"/>
    <property type="match status" value="1"/>
</dbReference>
<dbReference type="OrthoDB" id="871774at2"/>
<reference evidence="7 8" key="1">
    <citation type="submission" date="2018-03" db="EMBL/GenBank/DDBJ databases">
        <title>Whole genome sequencing of Histamine producing bacteria.</title>
        <authorList>
            <person name="Butler K."/>
        </authorList>
    </citation>
    <scope>NUCLEOTIDE SEQUENCE [LARGE SCALE GENOMIC DNA]</scope>
    <source>
        <strain evidence="7 8">DSM 16190</strain>
    </source>
</reference>
<evidence type="ECO:0000256" key="5">
    <source>
        <dbReference type="SAM" id="Phobius"/>
    </source>
</evidence>
<keyword evidence="3 5" id="KW-1133">Transmembrane helix</keyword>
<protein>
    <submittedName>
        <fullName evidence="7">Oligosaccharide repeat unit polymerase</fullName>
    </submittedName>
</protein>
<dbReference type="InterPro" id="IPR051533">
    <property type="entry name" value="WaaL-like"/>
</dbReference>
<dbReference type="GO" id="GO:0016020">
    <property type="term" value="C:membrane"/>
    <property type="evidence" value="ECO:0007669"/>
    <property type="project" value="UniProtKB-SubCell"/>
</dbReference>
<feature type="transmembrane region" description="Helical" evidence="5">
    <location>
        <begin position="378"/>
        <end position="401"/>
    </location>
</feature>
<evidence type="ECO:0000256" key="3">
    <source>
        <dbReference type="ARBA" id="ARBA00022989"/>
    </source>
</evidence>
<dbReference type="RefSeq" id="WP_107282909.1">
    <property type="nucleotide sequence ID" value="NZ_PYMC01000004.1"/>
</dbReference>
<dbReference type="InterPro" id="IPR007016">
    <property type="entry name" value="O-antigen_ligase-rel_domated"/>
</dbReference>
<comment type="subcellular location">
    <subcellularLocation>
        <location evidence="1">Membrane</location>
        <topology evidence="1">Multi-pass membrane protein</topology>
    </subcellularLocation>
</comment>
<dbReference type="PANTHER" id="PTHR37422:SF23">
    <property type="entry name" value="TEICHURONIC ACID BIOSYNTHESIS PROTEIN TUAE"/>
    <property type="match status" value="1"/>
</dbReference>
<evidence type="ECO:0000259" key="6">
    <source>
        <dbReference type="Pfam" id="PF04932"/>
    </source>
</evidence>
<proteinExistence type="predicted"/>
<feature type="transmembrane region" description="Helical" evidence="5">
    <location>
        <begin position="422"/>
        <end position="443"/>
    </location>
</feature>
<feature type="domain" description="O-antigen ligase-related" evidence="6">
    <location>
        <begin position="258"/>
        <end position="394"/>
    </location>
</feature>
<keyword evidence="8" id="KW-1185">Reference proteome</keyword>
<organism evidence="7 8">
    <name type="scientific">Photobacterium lipolyticum</name>
    <dbReference type="NCBI Taxonomy" id="266810"/>
    <lineage>
        <taxon>Bacteria</taxon>
        <taxon>Pseudomonadati</taxon>
        <taxon>Pseudomonadota</taxon>
        <taxon>Gammaproteobacteria</taxon>
        <taxon>Vibrionales</taxon>
        <taxon>Vibrionaceae</taxon>
        <taxon>Photobacterium</taxon>
    </lineage>
</organism>
<comment type="caution">
    <text evidence="7">The sequence shown here is derived from an EMBL/GenBank/DDBJ whole genome shotgun (WGS) entry which is preliminary data.</text>
</comment>
<keyword evidence="4 5" id="KW-0472">Membrane</keyword>
<gene>
    <name evidence="7" type="ORF">C9I89_08480</name>
</gene>
<feature type="transmembrane region" description="Helical" evidence="5">
    <location>
        <begin position="176"/>
        <end position="195"/>
    </location>
</feature>
<evidence type="ECO:0000313" key="7">
    <source>
        <dbReference type="EMBL" id="PSW05757.1"/>
    </source>
</evidence>
<feature type="transmembrane region" description="Helical" evidence="5">
    <location>
        <begin position="293"/>
        <end position="312"/>
    </location>
</feature>
<feature type="transmembrane region" description="Helical" evidence="5">
    <location>
        <begin position="226"/>
        <end position="246"/>
    </location>
</feature>
<evidence type="ECO:0000256" key="1">
    <source>
        <dbReference type="ARBA" id="ARBA00004141"/>
    </source>
</evidence>
<accession>A0A2T3N0Q9</accession>
<dbReference type="AlphaFoldDB" id="A0A2T3N0Q9"/>
<dbReference type="Pfam" id="PF04932">
    <property type="entry name" value="Wzy_C"/>
    <property type="match status" value="1"/>
</dbReference>
<name>A0A2T3N0Q9_9GAMM</name>
<feature type="transmembrane region" description="Helical" evidence="5">
    <location>
        <begin position="93"/>
        <end position="113"/>
    </location>
</feature>
<feature type="transmembrane region" description="Helical" evidence="5">
    <location>
        <begin position="51"/>
        <end position="81"/>
    </location>
</feature>
<dbReference type="EMBL" id="PYMC01000004">
    <property type="protein sequence ID" value="PSW05757.1"/>
    <property type="molecule type" value="Genomic_DNA"/>
</dbReference>
<dbReference type="Proteomes" id="UP000240904">
    <property type="component" value="Unassembled WGS sequence"/>
</dbReference>
<sequence>MSNGPKRTVNAVVSAVKVARPRATPGGLLLAFGSSLCIGAVWYLVPHPAVAAVLALLPGMTLVVLGYPFVMVVFFVVFSFFRIHEVFPQLYSLKIPLLLSLASIFALCWHLMISQKIKVYWRFELNLIALFFFWVILGVILASNQSVAISYFKGIYWKIALMTFAIAWLTRTIKDFAFASRLFTAAGLMVALVALNNKMTGIGLVEGGRVTIGRDIGSVLGDPNDLALVLMFPAAFALSLMLNKGIGFFSRSLGLMSFISLFSAVIATQSRGGLLGIMAVIGVFAYRRTKSKSLFLIGGALVAALLYTVAGISDRASGGAGEAGIDESAMGRLYAWEAAFHMALENPLFGVGIDNFYYNYYFYSKHWDGLNHAVHSTWFGVLAETGFVGLLVFIAMITVLIRSSLRSLEIIEAQTAPVSPEIVATAQAVLTGLIGTVVSGTFLTQGFTWPLYILSALVCATAQWVATHLTDG</sequence>
<evidence type="ECO:0000313" key="8">
    <source>
        <dbReference type="Proteomes" id="UP000240904"/>
    </source>
</evidence>
<feature type="transmembrane region" description="Helical" evidence="5">
    <location>
        <begin position="154"/>
        <end position="170"/>
    </location>
</feature>
<feature type="transmembrane region" description="Helical" evidence="5">
    <location>
        <begin position="258"/>
        <end position="286"/>
    </location>
</feature>
<evidence type="ECO:0000256" key="2">
    <source>
        <dbReference type="ARBA" id="ARBA00022692"/>
    </source>
</evidence>